<protein>
    <submittedName>
        <fullName evidence="1">Uncharacterized protein</fullName>
    </submittedName>
</protein>
<dbReference type="RefSeq" id="WP_377566359.1">
    <property type="nucleotide sequence ID" value="NZ_JBHTJZ010000032.1"/>
</dbReference>
<evidence type="ECO:0000313" key="1">
    <source>
        <dbReference type="EMBL" id="MFD0961106.1"/>
    </source>
</evidence>
<feature type="non-terminal residue" evidence="1">
    <location>
        <position position="1"/>
    </location>
</feature>
<sequence length="339" mass="37146">DSDSGVDPSSLQYVWTKSASAPGGDEEWTGFASGDNLEKNSVNGEWYLHVRGMDVTGNILQTVSNRFQLFMLALPVNNNQAGLYEDSRLLDNVNIHKKTQADGTTIEQITIYEATLNQALQKLQKNLLTIRVDDTARVVQVQLPTKSLQLAVQSEPNLAINVELNGSSYQLPLSAIRWEQIAETLGVALENMKVNLTLEQMDSDTEAELRQLTADQGLRLASRVIDFKVTVEAGGETLEINDFDGAYTTRAIVIDEAEEASTLIGVRIELERNTFRFVPSLPGMRADGTAELVMNVPYNSLYAAVEPSGKSFADLTGHWAQGDVELLATKRIVEGAGPD</sequence>
<proteinExistence type="predicted"/>
<organism evidence="1 2">
    <name type="scientific">Paenibacillus chungangensis</name>
    <dbReference type="NCBI Taxonomy" id="696535"/>
    <lineage>
        <taxon>Bacteria</taxon>
        <taxon>Bacillati</taxon>
        <taxon>Bacillota</taxon>
        <taxon>Bacilli</taxon>
        <taxon>Bacillales</taxon>
        <taxon>Paenibacillaceae</taxon>
        <taxon>Paenibacillus</taxon>
    </lineage>
</organism>
<dbReference type="EMBL" id="JBHTJZ010000032">
    <property type="protein sequence ID" value="MFD0961106.1"/>
    <property type="molecule type" value="Genomic_DNA"/>
</dbReference>
<accession>A0ABW3HUA9</accession>
<keyword evidence="2" id="KW-1185">Reference proteome</keyword>
<feature type="non-terminal residue" evidence="1">
    <location>
        <position position="339"/>
    </location>
</feature>
<evidence type="ECO:0000313" key="2">
    <source>
        <dbReference type="Proteomes" id="UP001596989"/>
    </source>
</evidence>
<name>A0ABW3HUA9_9BACL</name>
<gene>
    <name evidence="1" type="ORF">ACFQ2I_17215</name>
</gene>
<comment type="caution">
    <text evidence="1">The sequence shown here is derived from an EMBL/GenBank/DDBJ whole genome shotgun (WGS) entry which is preliminary data.</text>
</comment>
<dbReference type="Proteomes" id="UP001596989">
    <property type="component" value="Unassembled WGS sequence"/>
</dbReference>
<reference evidence="2" key="1">
    <citation type="journal article" date="2019" name="Int. J. Syst. Evol. Microbiol.">
        <title>The Global Catalogue of Microorganisms (GCM) 10K type strain sequencing project: providing services to taxonomists for standard genome sequencing and annotation.</title>
        <authorList>
            <consortium name="The Broad Institute Genomics Platform"/>
            <consortium name="The Broad Institute Genome Sequencing Center for Infectious Disease"/>
            <person name="Wu L."/>
            <person name="Ma J."/>
        </authorList>
    </citation>
    <scope>NUCLEOTIDE SEQUENCE [LARGE SCALE GENOMIC DNA]</scope>
    <source>
        <strain evidence="2">CCUG 59129</strain>
    </source>
</reference>